<dbReference type="STRING" id="1169540.A0A0G4FIT9"/>
<dbReference type="CDD" id="cd16383">
    <property type="entry name" value="GUN4"/>
    <property type="match status" value="1"/>
</dbReference>
<dbReference type="Gene3D" id="1.25.40.620">
    <property type="match status" value="1"/>
</dbReference>
<keyword evidence="5" id="KW-1185">Reference proteome</keyword>
<protein>
    <recommendedName>
        <fullName evidence="3">GUN4-like domain-containing protein</fullName>
    </recommendedName>
</protein>
<proteinExistence type="predicted"/>
<keyword evidence="2" id="KW-1133">Transmembrane helix</keyword>
<evidence type="ECO:0000256" key="2">
    <source>
        <dbReference type="SAM" id="Phobius"/>
    </source>
</evidence>
<name>A0A0G4FIT9_VITBC</name>
<gene>
    <name evidence="4" type="ORF">Vbra_15514</name>
</gene>
<dbReference type="InterPro" id="IPR008629">
    <property type="entry name" value="GUN4-like"/>
</dbReference>
<keyword evidence="2" id="KW-0472">Membrane</keyword>
<reference evidence="4 5" key="1">
    <citation type="submission" date="2014-11" db="EMBL/GenBank/DDBJ databases">
        <authorList>
            <person name="Zhu J."/>
            <person name="Qi W."/>
            <person name="Song R."/>
        </authorList>
    </citation>
    <scope>NUCLEOTIDE SEQUENCE [LARGE SCALE GENOMIC DNA]</scope>
</reference>
<evidence type="ECO:0000256" key="1">
    <source>
        <dbReference type="SAM" id="MobiDB-lite"/>
    </source>
</evidence>
<dbReference type="SUPFAM" id="SSF140869">
    <property type="entry name" value="GUN4-like"/>
    <property type="match status" value="1"/>
</dbReference>
<dbReference type="Pfam" id="PF05419">
    <property type="entry name" value="GUN4"/>
    <property type="match status" value="1"/>
</dbReference>
<dbReference type="AlphaFoldDB" id="A0A0G4FIT9"/>
<dbReference type="Gene3D" id="1.10.10.1770">
    <property type="entry name" value="Gun4-like"/>
    <property type="match status" value="1"/>
</dbReference>
<dbReference type="PANTHER" id="PTHR34800:SF1">
    <property type="entry name" value="TETRAPYRROLE-BINDING PROTEIN, CHLOROPLASTIC"/>
    <property type="match status" value="1"/>
</dbReference>
<dbReference type="OMA" id="FPDEFMW"/>
<organism evidence="4 5">
    <name type="scientific">Vitrella brassicaformis (strain CCMP3155)</name>
    <dbReference type="NCBI Taxonomy" id="1169540"/>
    <lineage>
        <taxon>Eukaryota</taxon>
        <taxon>Sar</taxon>
        <taxon>Alveolata</taxon>
        <taxon>Colpodellida</taxon>
        <taxon>Vitrellaceae</taxon>
        <taxon>Vitrella</taxon>
    </lineage>
</organism>
<dbReference type="OrthoDB" id="431216at2759"/>
<accession>A0A0G4FIT9</accession>
<evidence type="ECO:0000313" key="5">
    <source>
        <dbReference type="Proteomes" id="UP000041254"/>
    </source>
</evidence>
<sequence length="264" mass="29509">MTGSTGMGVFVPVCLNAAIGIYLCAAFQQLPSPSLLSRRSPFSSTLSRLRTARFPSSVALSASSTVTDAPPSIAPSAIESSPLPDLEPSKTDAVVEVASIPEHLPSEAGKDYRPLACMLAKQDFKEADQFTRDMLIELAGPGAQMRKYVYFTEVRKIPVTDMATIERLWLHYSNGRFGYSVQKKVWKTCRADFQTFCSKVGWSKMEDGIERLRRWFGENEFMYDLDKAPRGHLPLTNTLRGTTLFKEVLNHPAWDSDVLQEKLF</sequence>
<feature type="transmembrane region" description="Helical" evidence="2">
    <location>
        <begin position="6"/>
        <end position="30"/>
    </location>
</feature>
<keyword evidence="2" id="KW-0812">Transmembrane</keyword>
<dbReference type="PANTHER" id="PTHR34800">
    <property type="entry name" value="TETRAPYRROLE-BINDING PROTEIN, CHLOROPLASTIC"/>
    <property type="match status" value="1"/>
</dbReference>
<evidence type="ECO:0000313" key="4">
    <source>
        <dbReference type="EMBL" id="CEM13675.1"/>
    </source>
</evidence>
<dbReference type="InParanoid" id="A0A0G4FIT9"/>
<feature type="region of interest" description="Disordered" evidence="1">
    <location>
        <begin position="66"/>
        <end position="85"/>
    </location>
</feature>
<dbReference type="GO" id="GO:0046906">
    <property type="term" value="F:tetrapyrrole binding"/>
    <property type="evidence" value="ECO:0007669"/>
    <property type="project" value="TreeGrafter"/>
</dbReference>
<evidence type="ECO:0000259" key="3">
    <source>
        <dbReference type="Pfam" id="PF05419"/>
    </source>
</evidence>
<dbReference type="VEuPathDB" id="CryptoDB:Vbra_15514"/>
<feature type="compositionally biased region" description="Low complexity" evidence="1">
    <location>
        <begin position="66"/>
        <end position="82"/>
    </location>
</feature>
<dbReference type="InterPro" id="IPR037215">
    <property type="entry name" value="GUN4-like_sf"/>
</dbReference>
<dbReference type="EMBL" id="CDMY01000447">
    <property type="protein sequence ID" value="CEM13675.1"/>
    <property type="molecule type" value="Genomic_DNA"/>
</dbReference>
<feature type="domain" description="GUN4-like" evidence="3">
    <location>
        <begin position="106"/>
        <end position="252"/>
    </location>
</feature>
<dbReference type="Proteomes" id="UP000041254">
    <property type="component" value="Unassembled WGS sequence"/>
</dbReference>